<name>A0A833L1Y4_UNCSA</name>
<proteinExistence type="predicted"/>
<evidence type="ECO:0000313" key="2">
    <source>
        <dbReference type="Proteomes" id="UP000488506"/>
    </source>
</evidence>
<dbReference type="EMBL" id="WPAF01000004">
    <property type="protein sequence ID" value="KAF0134854.1"/>
    <property type="molecule type" value="Genomic_DNA"/>
</dbReference>
<dbReference type="Proteomes" id="UP000488506">
    <property type="component" value="Unassembled WGS sequence"/>
</dbReference>
<protein>
    <submittedName>
        <fullName evidence="1">Uncharacterized protein</fullName>
    </submittedName>
</protein>
<organism evidence="1 2">
    <name type="scientific">Candidatus Saganbacteria bacterium</name>
    <dbReference type="NCBI Taxonomy" id="2575572"/>
    <lineage>
        <taxon>Bacteria</taxon>
        <taxon>Bacillati</taxon>
        <taxon>Saganbacteria</taxon>
    </lineage>
</organism>
<gene>
    <name evidence="1" type="ORF">FD145_422</name>
</gene>
<dbReference type="AlphaFoldDB" id="A0A833L1Y4"/>
<reference evidence="1 2" key="1">
    <citation type="submission" date="2019-12" db="EMBL/GenBank/DDBJ databases">
        <authorList>
            <person name="Wolfe R."/>
            <person name="Danczak R."/>
            <person name="Wilkins M."/>
        </authorList>
    </citation>
    <scope>NUCLEOTIDE SEQUENCE [LARGE SCALE GENOMIC DNA]</scope>
    <source>
        <strain evidence="1">X2_MaxBin.013</strain>
    </source>
</reference>
<accession>A0A833L1Y4</accession>
<sequence>MKRIIFAVIIGIFLTLPSWALKTDIPKDHWAYKSLNQAASFEITCPWFENAAKEATRLNIAEIFSKYIKYLDKSGLINPKPAAIDEEYADIPEDSPYLGSIKRVVSQYKIMQTSSGNEFNIDLNMPIGQFAISLSKILSLSKDLNIDRAELVRITKRQFMSNFPDSAYKRNNSIKRYEVVAALVKAVEYLKEKKQALKTEEIVAPSNLKDNISFGGMMGHIYEKSSSTSSLSMFGGKMAYEHPFAKDSAVEVAGLGCTYDLQSITPMFPAGVKTQTVKESMLDAQVSYKNAIPFYVGGGKLSSLVGVRSFWLANEAAKSSLLGLRGGLEYLTKIQEKLDGKIRLGVTAKILGEQGSSIIGEPSSVVDYELGLAYSILPDAFLSLNYAGDALVFSRSFVRYFNTLTLKSGWKI</sequence>
<comment type="caution">
    <text evidence="1">The sequence shown here is derived from an EMBL/GenBank/DDBJ whole genome shotgun (WGS) entry which is preliminary data.</text>
</comment>
<evidence type="ECO:0000313" key="1">
    <source>
        <dbReference type="EMBL" id="KAF0134854.1"/>
    </source>
</evidence>